<accession>A0ABW3L1Q0</accession>
<reference evidence="2" key="1">
    <citation type="journal article" date="2019" name="Int. J. Syst. Evol. Microbiol.">
        <title>The Global Catalogue of Microorganisms (GCM) 10K type strain sequencing project: providing services to taxonomists for standard genome sequencing and annotation.</title>
        <authorList>
            <consortium name="The Broad Institute Genomics Platform"/>
            <consortium name="The Broad Institute Genome Sequencing Center for Infectious Disease"/>
            <person name="Wu L."/>
            <person name="Ma J."/>
        </authorList>
    </citation>
    <scope>NUCLEOTIDE SEQUENCE [LARGE SCALE GENOMIC DNA]</scope>
    <source>
        <strain evidence="2">CCUG 56607</strain>
    </source>
</reference>
<protein>
    <recommendedName>
        <fullName evidence="3">YhfH family protein</fullName>
    </recommendedName>
</protein>
<sequence length="54" mass="6231">MQRPENELFGQSGNPNDFGKCSNCGKFLQSKREKKVMLCSECQEARDQAQYNKE</sequence>
<gene>
    <name evidence="1" type="ORF">ACFQ2J_12370</name>
</gene>
<evidence type="ECO:0000313" key="1">
    <source>
        <dbReference type="EMBL" id="MFD1019972.1"/>
    </source>
</evidence>
<comment type="caution">
    <text evidence="1">The sequence shown here is derived from an EMBL/GenBank/DDBJ whole genome shotgun (WGS) entry which is preliminary data.</text>
</comment>
<organism evidence="1 2">
    <name type="scientific">Thalassobacillus hwangdonensis</name>
    <dbReference type="NCBI Taxonomy" id="546108"/>
    <lineage>
        <taxon>Bacteria</taxon>
        <taxon>Bacillati</taxon>
        <taxon>Bacillota</taxon>
        <taxon>Bacilli</taxon>
        <taxon>Bacillales</taxon>
        <taxon>Bacillaceae</taxon>
        <taxon>Thalassobacillus</taxon>
    </lineage>
</organism>
<dbReference type="EMBL" id="JBHTKL010000005">
    <property type="protein sequence ID" value="MFD1019972.1"/>
    <property type="molecule type" value="Genomic_DNA"/>
</dbReference>
<proteinExistence type="predicted"/>
<dbReference type="Proteomes" id="UP001596990">
    <property type="component" value="Unassembled WGS sequence"/>
</dbReference>
<evidence type="ECO:0000313" key="2">
    <source>
        <dbReference type="Proteomes" id="UP001596990"/>
    </source>
</evidence>
<evidence type="ECO:0008006" key="3">
    <source>
        <dbReference type="Google" id="ProtNLM"/>
    </source>
</evidence>
<name>A0ABW3L1Q0_9BACI</name>
<keyword evidence="2" id="KW-1185">Reference proteome</keyword>
<dbReference type="RefSeq" id="WP_386060759.1">
    <property type="nucleotide sequence ID" value="NZ_JBHTKL010000005.1"/>
</dbReference>